<evidence type="ECO:0000256" key="7">
    <source>
        <dbReference type="ARBA" id="ARBA00023136"/>
    </source>
</evidence>
<dbReference type="PANTHER" id="PTHR46494">
    <property type="entry name" value="CORA FAMILY METAL ION TRANSPORTER (EUROFUNG)"/>
    <property type="match status" value="1"/>
</dbReference>
<evidence type="ECO:0000256" key="8">
    <source>
        <dbReference type="SAM" id="Phobius"/>
    </source>
</evidence>
<dbReference type="CDD" id="cd12822">
    <property type="entry name" value="TmCorA-like"/>
    <property type="match status" value="1"/>
</dbReference>
<sequence>MLVYKNGAIVKSEVRRPSDDEIAFIYRANPSDDEIQHIVGDVFECHPLVVQNCTSRGQRPTIDMYDDYFYMSFYALKDEWDLYEMSIVAGKNFVIAILPEEEPLIANLKDILLRSPNRMKSTGMLLYELLHSCVLGYSELVDTIDDFVNKSENQLYKNPHAKLAAKIFKMKRKLHKVRRIFTEERELVNSLMHARFFQEEDVRYLADIYQHAGQVVEMVDTFRDSLTGLIELQMSIKGDKMNEIMKTLTIVNTVFLPMMFIVGLYGTNIHLPIYGWTKNYLWLWGWLLFSSIFMIVYFKRKKWM</sequence>
<evidence type="ECO:0000313" key="10">
    <source>
        <dbReference type="Proteomes" id="UP000663505"/>
    </source>
</evidence>
<comment type="subcellular location">
    <subcellularLocation>
        <location evidence="1">Cell membrane</location>
        <topology evidence="1">Multi-pass membrane protein</topology>
    </subcellularLocation>
</comment>
<dbReference type="GO" id="GO:0005886">
    <property type="term" value="C:plasma membrane"/>
    <property type="evidence" value="ECO:0007669"/>
    <property type="project" value="UniProtKB-SubCell"/>
</dbReference>
<dbReference type="AlphaFoldDB" id="A0A9X7VYI9"/>
<dbReference type="Pfam" id="PF01544">
    <property type="entry name" value="CorA"/>
    <property type="match status" value="1"/>
</dbReference>
<dbReference type="Gene3D" id="3.30.460.20">
    <property type="entry name" value="CorA soluble domain-like"/>
    <property type="match status" value="1"/>
</dbReference>
<dbReference type="Gene3D" id="1.20.58.340">
    <property type="entry name" value="Magnesium transport protein CorA, transmembrane region"/>
    <property type="match status" value="2"/>
</dbReference>
<reference evidence="9 10" key="1">
    <citation type="submission" date="2021-02" db="EMBL/GenBank/DDBJ databases">
        <title>Alicyclobacillus curvatus sp. nov. and Alicyclobacillus mengziensis sp. nov., two acidophilic bacteria isolated from acid mine drainage.</title>
        <authorList>
            <person name="Huang Y."/>
        </authorList>
    </citation>
    <scope>NUCLEOTIDE SEQUENCE [LARGE SCALE GENOMIC DNA]</scope>
    <source>
        <strain evidence="9 10">S30H14</strain>
    </source>
</reference>
<evidence type="ECO:0000313" key="9">
    <source>
        <dbReference type="EMBL" id="QSO47428.1"/>
    </source>
</evidence>
<comment type="similarity">
    <text evidence="2">Belongs to the CorA metal ion transporter (MIT) (TC 1.A.35) family.</text>
</comment>
<evidence type="ECO:0000256" key="1">
    <source>
        <dbReference type="ARBA" id="ARBA00004651"/>
    </source>
</evidence>
<keyword evidence="6 8" id="KW-1133">Transmembrane helix</keyword>
<keyword evidence="7 8" id="KW-0472">Membrane</keyword>
<dbReference type="InterPro" id="IPR045863">
    <property type="entry name" value="CorA_TM1_TM2"/>
</dbReference>
<dbReference type="KEGG" id="afx:JZ786_24095"/>
<accession>A0A9X7VYI9</accession>
<dbReference type="InterPro" id="IPR045861">
    <property type="entry name" value="CorA_cytoplasmic_dom"/>
</dbReference>
<gene>
    <name evidence="9" type="ORF">JZ786_24095</name>
</gene>
<feature type="transmembrane region" description="Helical" evidence="8">
    <location>
        <begin position="279"/>
        <end position="298"/>
    </location>
</feature>
<evidence type="ECO:0000256" key="5">
    <source>
        <dbReference type="ARBA" id="ARBA00022692"/>
    </source>
</evidence>
<feature type="transmembrane region" description="Helical" evidence="8">
    <location>
        <begin position="247"/>
        <end position="267"/>
    </location>
</feature>
<organism evidence="9 10">
    <name type="scientific">Alicyclobacillus mengziensis</name>
    <dbReference type="NCBI Taxonomy" id="2931921"/>
    <lineage>
        <taxon>Bacteria</taxon>
        <taxon>Bacillati</taxon>
        <taxon>Bacillota</taxon>
        <taxon>Bacilli</taxon>
        <taxon>Bacillales</taxon>
        <taxon>Alicyclobacillaceae</taxon>
        <taxon>Alicyclobacillus</taxon>
    </lineage>
</organism>
<evidence type="ECO:0000256" key="6">
    <source>
        <dbReference type="ARBA" id="ARBA00022989"/>
    </source>
</evidence>
<keyword evidence="10" id="KW-1185">Reference proteome</keyword>
<keyword evidence="3" id="KW-0813">Transport</keyword>
<dbReference type="EMBL" id="CP071182">
    <property type="protein sequence ID" value="QSO47428.1"/>
    <property type="molecule type" value="Genomic_DNA"/>
</dbReference>
<proteinExistence type="inferred from homology"/>
<dbReference type="GO" id="GO:0015087">
    <property type="term" value="F:cobalt ion transmembrane transporter activity"/>
    <property type="evidence" value="ECO:0007669"/>
    <property type="project" value="TreeGrafter"/>
</dbReference>
<protein>
    <submittedName>
        <fullName evidence="9">Magnesium transporter CorA family protein</fullName>
    </submittedName>
</protein>
<evidence type="ECO:0000256" key="2">
    <source>
        <dbReference type="ARBA" id="ARBA00009765"/>
    </source>
</evidence>
<dbReference type="GO" id="GO:0015095">
    <property type="term" value="F:magnesium ion transmembrane transporter activity"/>
    <property type="evidence" value="ECO:0007669"/>
    <property type="project" value="TreeGrafter"/>
</dbReference>
<dbReference type="PANTHER" id="PTHR46494:SF1">
    <property type="entry name" value="CORA FAMILY METAL ION TRANSPORTER (EUROFUNG)"/>
    <property type="match status" value="1"/>
</dbReference>
<keyword evidence="4" id="KW-1003">Cell membrane</keyword>
<keyword evidence="5 8" id="KW-0812">Transmembrane</keyword>
<evidence type="ECO:0000256" key="4">
    <source>
        <dbReference type="ARBA" id="ARBA00022475"/>
    </source>
</evidence>
<dbReference type="SUPFAM" id="SSF143865">
    <property type="entry name" value="CorA soluble domain-like"/>
    <property type="match status" value="1"/>
</dbReference>
<dbReference type="SUPFAM" id="SSF144083">
    <property type="entry name" value="Magnesium transport protein CorA, transmembrane region"/>
    <property type="match status" value="1"/>
</dbReference>
<name>A0A9X7VYI9_9BACL</name>
<evidence type="ECO:0000256" key="3">
    <source>
        <dbReference type="ARBA" id="ARBA00022448"/>
    </source>
</evidence>
<dbReference type="Proteomes" id="UP000663505">
    <property type="component" value="Chromosome"/>
</dbReference>
<dbReference type="InterPro" id="IPR002523">
    <property type="entry name" value="MgTranspt_CorA/ZnTranspt_ZntB"/>
</dbReference>
<dbReference type="RefSeq" id="WP_206656779.1">
    <property type="nucleotide sequence ID" value="NZ_CP071182.1"/>
</dbReference>
<dbReference type="GO" id="GO:0000287">
    <property type="term" value="F:magnesium ion binding"/>
    <property type="evidence" value="ECO:0007669"/>
    <property type="project" value="TreeGrafter"/>
</dbReference>
<dbReference type="GO" id="GO:0050897">
    <property type="term" value="F:cobalt ion binding"/>
    <property type="evidence" value="ECO:0007669"/>
    <property type="project" value="TreeGrafter"/>
</dbReference>